<feature type="compositionally biased region" description="Basic and acidic residues" evidence="1">
    <location>
        <begin position="157"/>
        <end position="170"/>
    </location>
</feature>
<dbReference type="Proteomes" id="UP000634136">
    <property type="component" value="Unassembled WGS sequence"/>
</dbReference>
<proteinExistence type="predicted"/>
<protein>
    <submittedName>
        <fullName evidence="2">Protein RRP6-like 2 isoform X1</fullName>
    </submittedName>
</protein>
<feature type="compositionally biased region" description="Polar residues" evidence="1">
    <location>
        <begin position="129"/>
        <end position="151"/>
    </location>
</feature>
<evidence type="ECO:0000313" key="2">
    <source>
        <dbReference type="EMBL" id="KAF7844340.1"/>
    </source>
</evidence>
<comment type="caution">
    <text evidence="2">The sequence shown here is derived from an EMBL/GenBank/DDBJ whole genome shotgun (WGS) entry which is preliminary data.</text>
</comment>
<feature type="region of interest" description="Disordered" evidence="1">
    <location>
        <begin position="129"/>
        <end position="228"/>
    </location>
</feature>
<dbReference type="EMBL" id="JAAIUW010000001">
    <property type="protein sequence ID" value="KAF7844340.1"/>
    <property type="molecule type" value="Genomic_DNA"/>
</dbReference>
<feature type="compositionally biased region" description="Acidic residues" evidence="1">
    <location>
        <begin position="171"/>
        <end position="185"/>
    </location>
</feature>
<sequence>MKSEVSSRSRRHYLCGSSRAIRVSRLSVVPDNVSHDNSKGQRLITLRFQHLVVDVEHGGGVQRRKRRWRKNRDDDNNCFWHILKKALNDATLLGNKRLISISSVSTSGEENEDDEPMSLMELSSSFQKCFQPNSQNNRTKQSNKSAESSELLQVKPFDYEAARQKVKFGEDPEDASLQDDDDEPSESCRKKNSSVKGQSSDVSNEFSQGKRRQAFPFPASGNRSATFH</sequence>
<dbReference type="AlphaFoldDB" id="A0A834XH54"/>
<feature type="compositionally biased region" description="Polar residues" evidence="1">
    <location>
        <begin position="194"/>
        <end position="207"/>
    </location>
</feature>
<keyword evidence="3" id="KW-1185">Reference proteome</keyword>
<organism evidence="2 3">
    <name type="scientific">Senna tora</name>
    <dbReference type="NCBI Taxonomy" id="362788"/>
    <lineage>
        <taxon>Eukaryota</taxon>
        <taxon>Viridiplantae</taxon>
        <taxon>Streptophyta</taxon>
        <taxon>Embryophyta</taxon>
        <taxon>Tracheophyta</taxon>
        <taxon>Spermatophyta</taxon>
        <taxon>Magnoliopsida</taxon>
        <taxon>eudicotyledons</taxon>
        <taxon>Gunneridae</taxon>
        <taxon>Pentapetalae</taxon>
        <taxon>rosids</taxon>
        <taxon>fabids</taxon>
        <taxon>Fabales</taxon>
        <taxon>Fabaceae</taxon>
        <taxon>Caesalpinioideae</taxon>
        <taxon>Cassia clade</taxon>
        <taxon>Senna</taxon>
    </lineage>
</organism>
<dbReference type="OrthoDB" id="1751033at2759"/>
<accession>A0A834XH54</accession>
<evidence type="ECO:0000256" key="1">
    <source>
        <dbReference type="SAM" id="MobiDB-lite"/>
    </source>
</evidence>
<gene>
    <name evidence="2" type="ORF">G2W53_001245</name>
</gene>
<reference evidence="2" key="1">
    <citation type="submission" date="2020-09" db="EMBL/GenBank/DDBJ databases">
        <title>Genome-Enabled Discovery of Anthraquinone Biosynthesis in Senna tora.</title>
        <authorList>
            <person name="Kang S.-H."/>
            <person name="Pandey R.P."/>
            <person name="Lee C.-M."/>
            <person name="Sim J.-S."/>
            <person name="Jeong J.-T."/>
            <person name="Choi B.-S."/>
            <person name="Jung M."/>
            <person name="Ginzburg D."/>
            <person name="Zhao K."/>
            <person name="Won S.Y."/>
            <person name="Oh T.-J."/>
            <person name="Yu Y."/>
            <person name="Kim N.-H."/>
            <person name="Lee O.R."/>
            <person name="Lee T.-H."/>
            <person name="Bashyal P."/>
            <person name="Kim T.-S."/>
            <person name="Lee W.-H."/>
            <person name="Kawkins C."/>
            <person name="Kim C.-K."/>
            <person name="Kim J.S."/>
            <person name="Ahn B.O."/>
            <person name="Rhee S.Y."/>
            <person name="Sohng J.K."/>
        </authorList>
    </citation>
    <scope>NUCLEOTIDE SEQUENCE</scope>
    <source>
        <tissue evidence="2">Leaf</tissue>
    </source>
</reference>
<name>A0A834XH54_9FABA</name>
<evidence type="ECO:0000313" key="3">
    <source>
        <dbReference type="Proteomes" id="UP000634136"/>
    </source>
</evidence>